<name>A0A2P5Y739_GOSBA</name>
<sequence>MDIRHSNNPCSNLLLCFVVLLLLVSSCSGNSNVGVRCMESERQQLLDFKEGLMDPFGWLRLGLGYGGEIPSHLGNLSHLQVLNLGGNFGLRAEDLVWLSVNMLPSLVRLYLDGFQLKSLDLTLPSLNLTSLEVLDLFYNLIKSPLPHWFSNLTNLQVLNLRSNKFYGSIPFWIGSLCKLRLLRLNSNRIHGRIIGVLDRFSACQNNSLEILYLGGNYLVGSLPQSLGTLRNLQELDLNTNFFWGSNPASIGNLSSLEFLELSDNNLNGTIPESFWRLAKLSTMSLESNQMEVSNAGISDIVEEEWPARLFSSCWFVDLSNNLITAKQPSRIYSEKLEIFRGPNPTLGDQQRNCIYREIHFQVLFQRTSRN</sequence>
<dbReference type="SUPFAM" id="SSF52058">
    <property type="entry name" value="L domain-like"/>
    <property type="match status" value="1"/>
</dbReference>
<reference evidence="11 12" key="1">
    <citation type="submission" date="2015-01" db="EMBL/GenBank/DDBJ databases">
        <title>Genome of allotetraploid Gossypium barbadense reveals genomic plasticity and fiber elongation in cotton evolution.</title>
        <authorList>
            <person name="Chen X."/>
            <person name="Liu X."/>
            <person name="Zhao B."/>
            <person name="Zheng H."/>
            <person name="Hu Y."/>
            <person name="Lu G."/>
            <person name="Yang C."/>
            <person name="Chen J."/>
            <person name="Shan C."/>
            <person name="Zhang L."/>
            <person name="Zhou Y."/>
            <person name="Wang L."/>
            <person name="Guo W."/>
            <person name="Bai Y."/>
            <person name="Ruan J."/>
            <person name="Shangguan X."/>
            <person name="Mao Y."/>
            <person name="Jiang J."/>
            <person name="Zhu Y."/>
            <person name="Lei J."/>
            <person name="Kang H."/>
            <person name="Chen S."/>
            <person name="He X."/>
            <person name="Wang R."/>
            <person name="Wang Y."/>
            <person name="Chen J."/>
            <person name="Wang L."/>
            <person name="Yu S."/>
            <person name="Wang B."/>
            <person name="Wei J."/>
            <person name="Song S."/>
            <person name="Lu X."/>
            <person name="Gao Z."/>
            <person name="Gu W."/>
            <person name="Deng X."/>
            <person name="Ma D."/>
            <person name="Wang S."/>
            <person name="Liang W."/>
            <person name="Fang L."/>
            <person name="Cai C."/>
            <person name="Zhu X."/>
            <person name="Zhou B."/>
            <person name="Zhang Y."/>
            <person name="Chen Z."/>
            <person name="Xu S."/>
            <person name="Zhu R."/>
            <person name="Wang S."/>
            <person name="Zhang T."/>
            <person name="Zhao G."/>
        </authorList>
    </citation>
    <scope>NUCLEOTIDE SEQUENCE [LARGE SCALE GENOMIC DNA]</scope>
    <source>
        <strain evidence="12">cv. Xinhai21</strain>
        <tissue evidence="11">Leaf</tissue>
    </source>
</reference>
<dbReference type="FunFam" id="3.80.10.10:FF:000041">
    <property type="entry name" value="LRR receptor-like serine/threonine-protein kinase ERECTA"/>
    <property type="match status" value="1"/>
</dbReference>
<dbReference type="AlphaFoldDB" id="A0A2P5Y739"/>
<evidence type="ECO:0000256" key="4">
    <source>
        <dbReference type="ARBA" id="ARBA00022692"/>
    </source>
</evidence>
<evidence type="ECO:0008006" key="13">
    <source>
        <dbReference type="Google" id="ProtNLM"/>
    </source>
</evidence>
<dbReference type="PANTHER" id="PTHR48064">
    <property type="entry name" value="OS01G0750400 PROTEIN"/>
    <property type="match status" value="1"/>
</dbReference>
<evidence type="ECO:0000256" key="9">
    <source>
        <dbReference type="ARBA" id="ARBA00023180"/>
    </source>
</evidence>
<proteinExistence type="inferred from homology"/>
<gene>
    <name evidence="11" type="ORF">GOBAR_AA09251</name>
</gene>
<comment type="subcellular location">
    <subcellularLocation>
        <location evidence="1">Membrane</location>
        <topology evidence="1">Single-pass type I membrane protein</topology>
    </subcellularLocation>
</comment>
<dbReference type="InterPro" id="IPR053038">
    <property type="entry name" value="RLP_Defense"/>
</dbReference>
<evidence type="ECO:0000256" key="6">
    <source>
        <dbReference type="ARBA" id="ARBA00022737"/>
    </source>
</evidence>
<evidence type="ECO:0000256" key="1">
    <source>
        <dbReference type="ARBA" id="ARBA00004479"/>
    </source>
</evidence>
<evidence type="ECO:0000256" key="5">
    <source>
        <dbReference type="ARBA" id="ARBA00022729"/>
    </source>
</evidence>
<dbReference type="PANTHER" id="PTHR48064:SF6">
    <property type="entry name" value="RECEPTOR-LIKE PROTEIN KINASE 2"/>
    <property type="match status" value="1"/>
</dbReference>
<accession>A0A2P5Y739</accession>
<keyword evidence="8" id="KW-0472">Membrane</keyword>
<dbReference type="Proteomes" id="UP000239757">
    <property type="component" value="Unassembled WGS sequence"/>
</dbReference>
<evidence type="ECO:0000256" key="8">
    <source>
        <dbReference type="ARBA" id="ARBA00023136"/>
    </source>
</evidence>
<keyword evidence="3" id="KW-0433">Leucine-rich repeat</keyword>
<keyword evidence="5 10" id="KW-0732">Signal</keyword>
<evidence type="ECO:0000256" key="3">
    <source>
        <dbReference type="ARBA" id="ARBA00022614"/>
    </source>
</evidence>
<dbReference type="InterPro" id="IPR001611">
    <property type="entry name" value="Leu-rich_rpt"/>
</dbReference>
<keyword evidence="9" id="KW-0325">Glycoprotein</keyword>
<dbReference type="InterPro" id="IPR032675">
    <property type="entry name" value="LRR_dom_sf"/>
</dbReference>
<dbReference type="Pfam" id="PF13855">
    <property type="entry name" value="LRR_8"/>
    <property type="match status" value="2"/>
</dbReference>
<dbReference type="GO" id="GO:0016020">
    <property type="term" value="C:membrane"/>
    <property type="evidence" value="ECO:0007669"/>
    <property type="project" value="UniProtKB-SubCell"/>
</dbReference>
<dbReference type="Gene3D" id="3.80.10.10">
    <property type="entry name" value="Ribonuclease Inhibitor"/>
    <property type="match status" value="2"/>
</dbReference>
<dbReference type="Pfam" id="PF00560">
    <property type="entry name" value="LRR_1"/>
    <property type="match status" value="1"/>
</dbReference>
<evidence type="ECO:0000313" key="12">
    <source>
        <dbReference type="Proteomes" id="UP000239757"/>
    </source>
</evidence>
<comment type="similarity">
    <text evidence="2">Belongs to the RLP family.</text>
</comment>
<dbReference type="EMBL" id="KZ663601">
    <property type="protein sequence ID" value="PPS11392.1"/>
    <property type="molecule type" value="Genomic_DNA"/>
</dbReference>
<organism evidence="11 12">
    <name type="scientific">Gossypium barbadense</name>
    <name type="common">Sea Island cotton</name>
    <name type="synonym">Hibiscus barbadensis</name>
    <dbReference type="NCBI Taxonomy" id="3634"/>
    <lineage>
        <taxon>Eukaryota</taxon>
        <taxon>Viridiplantae</taxon>
        <taxon>Streptophyta</taxon>
        <taxon>Embryophyta</taxon>
        <taxon>Tracheophyta</taxon>
        <taxon>Spermatophyta</taxon>
        <taxon>Magnoliopsida</taxon>
        <taxon>eudicotyledons</taxon>
        <taxon>Gunneridae</taxon>
        <taxon>Pentapetalae</taxon>
        <taxon>rosids</taxon>
        <taxon>malvids</taxon>
        <taxon>Malvales</taxon>
        <taxon>Malvaceae</taxon>
        <taxon>Malvoideae</taxon>
        <taxon>Gossypium</taxon>
    </lineage>
</organism>
<keyword evidence="7" id="KW-1133">Transmembrane helix</keyword>
<evidence type="ECO:0000256" key="10">
    <source>
        <dbReference type="SAM" id="SignalP"/>
    </source>
</evidence>
<keyword evidence="4" id="KW-0812">Transmembrane</keyword>
<evidence type="ECO:0000256" key="7">
    <source>
        <dbReference type="ARBA" id="ARBA00022989"/>
    </source>
</evidence>
<evidence type="ECO:0000256" key="2">
    <source>
        <dbReference type="ARBA" id="ARBA00009592"/>
    </source>
</evidence>
<dbReference type="InterPro" id="IPR003591">
    <property type="entry name" value="Leu-rich_rpt_typical-subtyp"/>
</dbReference>
<dbReference type="OrthoDB" id="1060944at2759"/>
<protein>
    <recommendedName>
        <fullName evidence="13">Leucine-rich repeat-containing N-terminal plant-type domain-containing protein</fullName>
    </recommendedName>
</protein>
<dbReference type="PROSITE" id="PS51257">
    <property type="entry name" value="PROKAR_LIPOPROTEIN"/>
    <property type="match status" value="1"/>
</dbReference>
<dbReference type="SMART" id="SM00369">
    <property type="entry name" value="LRR_TYP"/>
    <property type="match status" value="5"/>
</dbReference>
<feature type="chain" id="PRO_5015114818" description="Leucine-rich repeat-containing N-terminal plant-type domain-containing protein" evidence="10">
    <location>
        <begin position="30"/>
        <end position="370"/>
    </location>
</feature>
<keyword evidence="6" id="KW-0677">Repeat</keyword>
<feature type="signal peptide" evidence="10">
    <location>
        <begin position="1"/>
        <end position="29"/>
    </location>
</feature>
<evidence type="ECO:0000313" key="11">
    <source>
        <dbReference type="EMBL" id="PPS11392.1"/>
    </source>
</evidence>